<dbReference type="SUPFAM" id="SSF103473">
    <property type="entry name" value="MFS general substrate transporter"/>
    <property type="match status" value="1"/>
</dbReference>
<comment type="caution">
    <text evidence="8">Lacks conserved residue(s) required for the propagation of feature annotation.</text>
</comment>
<organism evidence="10 11">
    <name type="scientific">Oceanobacillus locisalsi</name>
    <dbReference type="NCBI Taxonomy" id="546107"/>
    <lineage>
        <taxon>Bacteria</taxon>
        <taxon>Bacillati</taxon>
        <taxon>Bacillota</taxon>
        <taxon>Bacilli</taxon>
        <taxon>Bacillales</taxon>
        <taxon>Bacillaceae</taxon>
        <taxon>Oceanobacillus</taxon>
    </lineage>
</organism>
<dbReference type="EMBL" id="JBHTKK010000012">
    <property type="protein sequence ID" value="MFD1066505.1"/>
    <property type="molecule type" value="Genomic_DNA"/>
</dbReference>
<proteinExistence type="inferred from homology"/>
<dbReference type="RefSeq" id="WP_379592086.1">
    <property type="nucleotide sequence ID" value="NZ_JBHTKK010000012.1"/>
</dbReference>
<feature type="transmembrane region" description="Helical" evidence="8">
    <location>
        <begin position="58"/>
        <end position="75"/>
    </location>
</feature>
<evidence type="ECO:0000256" key="3">
    <source>
        <dbReference type="ARBA" id="ARBA00022448"/>
    </source>
</evidence>
<feature type="transmembrane region" description="Helical" evidence="8">
    <location>
        <begin position="175"/>
        <end position="194"/>
    </location>
</feature>
<evidence type="ECO:0000259" key="9">
    <source>
        <dbReference type="PROSITE" id="PS50850"/>
    </source>
</evidence>
<feature type="transmembrane region" description="Helical" evidence="8">
    <location>
        <begin position="144"/>
        <end position="169"/>
    </location>
</feature>
<dbReference type="InterPro" id="IPR036259">
    <property type="entry name" value="MFS_trans_sf"/>
</dbReference>
<feature type="transmembrane region" description="Helical" evidence="8">
    <location>
        <begin position="260"/>
        <end position="278"/>
    </location>
</feature>
<dbReference type="NCBIfam" id="TIGR00710">
    <property type="entry name" value="efflux_Bcr_CflA"/>
    <property type="match status" value="1"/>
</dbReference>
<keyword evidence="7 8" id="KW-0472">Membrane</keyword>
<accession>A0ABW3NIT8</accession>
<reference evidence="11" key="1">
    <citation type="journal article" date="2019" name="Int. J. Syst. Evol. Microbiol.">
        <title>The Global Catalogue of Microorganisms (GCM) 10K type strain sequencing project: providing services to taxonomists for standard genome sequencing and annotation.</title>
        <authorList>
            <consortium name="The Broad Institute Genomics Platform"/>
            <consortium name="The Broad Institute Genome Sequencing Center for Infectious Disease"/>
            <person name="Wu L."/>
            <person name="Ma J."/>
        </authorList>
    </citation>
    <scope>NUCLEOTIDE SEQUENCE [LARGE SCALE GENOMIC DNA]</scope>
    <source>
        <strain evidence="11">CCUG 56608</strain>
    </source>
</reference>
<keyword evidence="6 8" id="KW-1133">Transmembrane helix</keyword>
<evidence type="ECO:0000313" key="10">
    <source>
        <dbReference type="EMBL" id="MFD1066505.1"/>
    </source>
</evidence>
<dbReference type="InterPro" id="IPR004812">
    <property type="entry name" value="Efflux_drug-R_Bcr/CmlA"/>
</dbReference>
<evidence type="ECO:0000313" key="11">
    <source>
        <dbReference type="Proteomes" id="UP001597041"/>
    </source>
</evidence>
<feature type="transmembrane region" description="Helical" evidence="8">
    <location>
        <begin position="115"/>
        <end position="132"/>
    </location>
</feature>
<feature type="transmembrane region" description="Helical" evidence="8">
    <location>
        <begin position="353"/>
        <end position="373"/>
    </location>
</feature>
<gene>
    <name evidence="10" type="ORF">ACFQ19_10765</name>
</gene>
<feature type="domain" description="Major facilitator superfamily (MFS) profile" evidence="9">
    <location>
        <begin position="17"/>
        <end position="403"/>
    </location>
</feature>
<feature type="transmembrane region" description="Helical" evidence="8">
    <location>
        <begin position="290"/>
        <end position="311"/>
    </location>
</feature>
<evidence type="ECO:0000256" key="7">
    <source>
        <dbReference type="ARBA" id="ARBA00023136"/>
    </source>
</evidence>
<feature type="transmembrane region" description="Helical" evidence="8">
    <location>
        <begin position="87"/>
        <end position="109"/>
    </location>
</feature>
<keyword evidence="3 8" id="KW-0813">Transport</keyword>
<comment type="caution">
    <text evidence="10">The sequence shown here is derived from an EMBL/GenBank/DDBJ whole genome shotgun (WGS) entry which is preliminary data.</text>
</comment>
<evidence type="ECO:0000256" key="2">
    <source>
        <dbReference type="ARBA" id="ARBA00006236"/>
    </source>
</evidence>
<dbReference type="Proteomes" id="UP001597041">
    <property type="component" value="Unassembled WGS sequence"/>
</dbReference>
<dbReference type="InterPro" id="IPR001958">
    <property type="entry name" value="Tet-R_TetA/multi-R_MdtG-like"/>
</dbReference>
<evidence type="ECO:0000256" key="5">
    <source>
        <dbReference type="ARBA" id="ARBA00022692"/>
    </source>
</evidence>
<dbReference type="InterPro" id="IPR011701">
    <property type="entry name" value="MFS"/>
</dbReference>
<comment type="subcellular location">
    <subcellularLocation>
        <location evidence="1 8">Cell membrane</location>
        <topology evidence="1 8">Multi-pass membrane protein</topology>
    </subcellularLocation>
</comment>
<keyword evidence="5 8" id="KW-0812">Transmembrane</keyword>
<protein>
    <recommendedName>
        <fullName evidence="8">Bcr/CflA family efflux transporter</fullName>
    </recommendedName>
</protein>
<evidence type="ECO:0000256" key="6">
    <source>
        <dbReference type="ARBA" id="ARBA00022989"/>
    </source>
</evidence>
<evidence type="ECO:0000256" key="4">
    <source>
        <dbReference type="ARBA" id="ARBA00022475"/>
    </source>
</evidence>
<feature type="transmembrane region" description="Helical" evidence="8">
    <location>
        <begin position="224"/>
        <end position="248"/>
    </location>
</feature>
<dbReference type="PANTHER" id="PTHR23502:SF132">
    <property type="entry name" value="POLYAMINE TRANSPORTER 2-RELATED"/>
    <property type="match status" value="1"/>
</dbReference>
<evidence type="ECO:0000256" key="8">
    <source>
        <dbReference type="RuleBase" id="RU365088"/>
    </source>
</evidence>
<comment type="similarity">
    <text evidence="2 8">Belongs to the major facilitator superfamily. Bcr/CmlA family.</text>
</comment>
<feature type="transmembrane region" description="Helical" evidence="8">
    <location>
        <begin position="379"/>
        <end position="400"/>
    </location>
</feature>
<name>A0ABW3NIT8_9BACI</name>
<dbReference type="InterPro" id="IPR020846">
    <property type="entry name" value="MFS_dom"/>
</dbReference>
<dbReference type="PRINTS" id="PR01035">
    <property type="entry name" value="TCRTETA"/>
</dbReference>
<keyword evidence="11" id="KW-1185">Reference proteome</keyword>
<sequence length="406" mass="42999">MESAKSLSKNTISNSKKIAISTLLGTLAAFGSLTVDMYLPSFPTIANTFGTSASNVQLSLTFCLLGLAAGQIIFGPLSDKRGRKVPLISALMLYIVASVLCIFAPSIWLFIAARFFQGLTASAGVVISRAIVRDIYSGKDLTKLYGLITLFVGVGPIIAPIIGGAVLNFTNWQGIFLLLGLLALSILAIIFIVLPETNPSSNRVQGNMKQTLATFGKLTKNRRFLGYGLTQGLVMAGVFANVSGTPFIYQSIYGVSPQMFSFLFALNGAGIILGTRIIGGITKKIEEDKLLYIGLCISTLCSIVLFFMTWIQAPLPLIVIPLFVVVSCTGISTPLTFSLAMRNQKKHAGSASAFLGILPYLLGGIAIPFVGIAGESTAVPMGITIVVANLGGLLSYLLLVRKHASA</sequence>
<keyword evidence="4 8" id="KW-1003">Cell membrane</keyword>
<dbReference type="Pfam" id="PF07690">
    <property type="entry name" value="MFS_1"/>
    <property type="match status" value="1"/>
</dbReference>
<feature type="transmembrane region" description="Helical" evidence="8">
    <location>
        <begin position="317"/>
        <end position="341"/>
    </location>
</feature>
<dbReference type="PROSITE" id="PS50850">
    <property type="entry name" value="MFS"/>
    <property type="match status" value="1"/>
</dbReference>
<dbReference type="PANTHER" id="PTHR23502">
    <property type="entry name" value="MAJOR FACILITATOR SUPERFAMILY"/>
    <property type="match status" value="1"/>
</dbReference>
<dbReference type="CDD" id="cd17320">
    <property type="entry name" value="MFS_MdfA_MDR_like"/>
    <property type="match status" value="1"/>
</dbReference>
<evidence type="ECO:0000256" key="1">
    <source>
        <dbReference type="ARBA" id="ARBA00004651"/>
    </source>
</evidence>
<dbReference type="Gene3D" id="1.20.1720.10">
    <property type="entry name" value="Multidrug resistance protein D"/>
    <property type="match status" value="1"/>
</dbReference>